<reference evidence="19" key="2">
    <citation type="submission" date="2021-04" db="EMBL/GenBank/DDBJ databases">
        <authorList>
            <person name="Gilroy R."/>
        </authorList>
    </citation>
    <scope>NUCLEOTIDE SEQUENCE</scope>
    <source>
        <strain evidence="19">ChiHjej12B11-14209</strain>
    </source>
</reference>
<comment type="catalytic activity">
    <reaction evidence="14 15 17">
        <text>guanosine(37) in tRNA + S-adenosyl-L-methionine = N(1)-methylguanosine(37) in tRNA + S-adenosyl-L-homocysteine + H(+)</text>
        <dbReference type="Rhea" id="RHEA:36899"/>
        <dbReference type="Rhea" id="RHEA-COMP:10145"/>
        <dbReference type="Rhea" id="RHEA-COMP:10147"/>
        <dbReference type="ChEBI" id="CHEBI:15378"/>
        <dbReference type="ChEBI" id="CHEBI:57856"/>
        <dbReference type="ChEBI" id="CHEBI:59789"/>
        <dbReference type="ChEBI" id="CHEBI:73542"/>
        <dbReference type="ChEBI" id="CHEBI:74269"/>
        <dbReference type="EC" id="2.1.1.228"/>
    </reaction>
</comment>
<dbReference type="Proteomes" id="UP000824062">
    <property type="component" value="Unassembled WGS sequence"/>
</dbReference>
<evidence type="ECO:0000256" key="14">
    <source>
        <dbReference type="ARBA" id="ARBA00047783"/>
    </source>
</evidence>
<dbReference type="FunFam" id="3.40.1280.10:FF:000001">
    <property type="entry name" value="tRNA (guanine-N(1)-)-methyltransferase"/>
    <property type="match status" value="1"/>
</dbReference>
<gene>
    <name evidence="15 19" type="primary">trmD</name>
    <name evidence="19" type="ORF">IAA19_05150</name>
</gene>
<dbReference type="InterPro" id="IPR002649">
    <property type="entry name" value="tRNA_m1G_MeTrfase_TrmD"/>
</dbReference>
<dbReference type="FunFam" id="1.10.1270.20:FF:000001">
    <property type="entry name" value="tRNA (guanine-N(1)-)-methyltransferase"/>
    <property type="match status" value="1"/>
</dbReference>
<dbReference type="InterPro" id="IPR029026">
    <property type="entry name" value="tRNA_m1G_MTases_N"/>
</dbReference>
<dbReference type="PIRSF" id="PIRSF000386">
    <property type="entry name" value="tRNA_mtase"/>
    <property type="match status" value="1"/>
</dbReference>
<evidence type="ECO:0000256" key="8">
    <source>
        <dbReference type="ARBA" id="ARBA00022603"/>
    </source>
</evidence>
<dbReference type="Pfam" id="PF01746">
    <property type="entry name" value="tRNA_m1G_MT"/>
    <property type="match status" value="1"/>
</dbReference>
<evidence type="ECO:0000256" key="1">
    <source>
        <dbReference type="ARBA" id="ARBA00002634"/>
    </source>
</evidence>
<comment type="similarity">
    <text evidence="3 15 17">Belongs to the RNA methyltransferase TrmD family.</text>
</comment>
<evidence type="ECO:0000256" key="5">
    <source>
        <dbReference type="ARBA" id="ARBA00012807"/>
    </source>
</evidence>
<dbReference type="SUPFAM" id="SSF75217">
    <property type="entry name" value="alpha/beta knot"/>
    <property type="match status" value="1"/>
</dbReference>
<dbReference type="PANTHER" id="PTHR46417:SF1">
    <property type="entry name" value="TRNA (GUANINE-N(1)-)-METHYLTRANSFERASE"/>
    <property type="match status" value="1"/>
</dbReference>
<protein>
    <recommendedName>
        <fullName evidence="6 15">tRNA (guanine-N(1)-)-methyltransferase</fullName>
        <ecNumber evidence="5 15">2.1.1.228</ecNumber>
    </recommendedName>
    <alternativeName>
        <fullName evidence="12 15">M1G-methyltransferase</fullName>
    </alternativeName>
    <alternativeName>
        <fullName evidence="13 15">tRNA [GM37] methyltransferase</fullName>
    </alternativeName>
</protein>
<dbReference type="NCBIfam" id="TIGR00088">
    <property type="entry name" value="trmD"/>
    <property type="match status" value="1"/>
</dbReference>
<evidence type="ECO:0000256" key="6">
    <source>
        <dbReference type="ARBA" id="ARBA00014679"/>
    </source>
</evidence>
<comment type="caution">
    <text evidence="19">The sequence shown here is derived from an EMBL/GenBank/DDBJ whole genome shotgun (WGS) entry which is preliminary data.</text>
</comment>
<evidence type="ECO:0000256" key="13">
    <source>
        <dbReference type="ARBA" id="ARBA00033392"/>
    </source>
</evidence>
<evidence type="ECO:0000256" key="10">
    <source>
        <dbReference type="ARBA" id="ARBA00022691"/>
    </source>
</evidence>
<organism evidence="19 20">
    <name type="scientific">Candidatus Olsenella pullistercoris</name>
    <dbReference type="NCBI Taxonomy" id="2838712"/>
    <lineage>
        <taxon>Bacteria</taxon>
        <taxon>Bacillati</taxon>
        <taxon>Actinomycetota</taxon>
        <taxon>Coriobacteriia</taxon>
        <taxon>Coriobacteriales</taxon>
        <taxon>Atopobiaceae</taxon>
        <taxon>Olsenella</taxon>
    </lineage>
</organism>
<keyword evidence="10 15" id="KW-0949">S-adenosyl-L-methionine</keyword>
<proteinExistence type="inferred from homology"/>
<keyword evidence="9 15" id="KW-0808">Transferase</keyword>
<evidence type="ECO:0000256" key="3">
    <source>
        <dbReference type="ARBA" id="ARBA00007630"/>
    </source>
</evidence>
<evidence type="ECO:0000256" key="12">
    <source>
        <dbReference type="ARBA" id="ARBA00029736"/>
    </source>
</evidence>
<dbReference type="NCBIfam" id="NF000648">
    <property type="entry name" value="PRK00026.1"/>
    <property type="match status" value="1"/>
</dbReference>
<reference evidence="19" key="1">
    <citation type="journal article" date="2021" name="PeerJ">
        <title>Extensive microbial diversity within the chicken gut microbiome revealed by metagenomics and culture.</title>
        <authorList>
            <person name="Gilroy R."/>
            <person name="Ravi A."/>
            <person name="Getino M."/>
            <person name="Pursley I."/>
            <person name="Horton D.L."/>
            <person name="Alikhan N.F."/>
            <person name="Baker D."/>
            <person name="Gharbi K."/>
            <person name="Hall N."/>
            <person name="Watson M."/>
            <person name="Adriaenssens E.M."/>
            <person name="Foster-Nyarko E."/>
            <person name="Jarju S."/>
            <person name="Secka A."/>
            <person name="Antonio M."/>
            <person name="Oren A."/>
            <person name="Chaudhuri R.R."/>
            <person name="La Ragione R."/>
            <person name="Hildebrand F."/>
            <person name="Pallen M.J."/>
        </authorList>
    </citation>
    <scope>NUCLEOTIDE SEQUENCE</scope>
    <source>
        <strain evidence="19">ChiHjej12B11-14209</strain>
    </source>
</reference>
<keyword evidence="8 15" id="KW-0489">Methyltransferase</keyword>
<dbReference type="HAMAP" id="MF_00605">
    <property type="entry name" value="TrmD"/>
    <property type="match status" value="1"/>
</dbReference>
<comment type="function">
    <text evidence="1 15 17">Specifically methylates guanosine-37 in various tRNAs.</text>
</comment>
<evidence type="ECO:0000256" key="16">
    <source>
        <dbReference type="PIRSR" id="PIRSR000386-1"/>
    </source>
</evidence>
<keyword evidence="7 15" id="KW-0963">Cytoplasm</keyword>
<dbReference type="AlphaFoldDB" id="A0A9D2JF52"/>
<dbReference type="PANTHER" id="PTHR46417">
    <property type="entry name" value="TRNA (GUANINE-N(1)-)-METHYLTRANSFERASE"/>
    <property type="match status" value="1"/>
</dbReference>
<feature type="binding site" evidence="15 16">
    <location>
        <begin position="131"/>
        <end position="136"/>
    </location>
    <ligand>
        <name>S-adenosyl-L-methionine</name>
        <dbReference type="ChEBI" id="CHEBI:59789"/>
    </ligand>
</feature>
<dbReference type="CDD" id="cd18080">
    <property type="entry name" value="TrmD-like"/>
    <property type="match status" value="1"/>
</dbReference>
<dbReference type="GO" id="GO:0052906">
    <property type="term" value="F:tRNA (guanine(37)-N1)-methyltransferase activity"/>
    <property type="evidence" value="ECO:0007669"/>
    <property type="project" value="UniProtKB-UniRule"/>
</dbReference>
<dbReference type="GO" id="GO:0002939">
    <property type="term" value="P:tRNA N1-guanine methylation"/>
    <property type="evidence" value="ECO:0007669"/>
    <property type="project" value="TreeGrafter"/>
</dbReference>
<evidence type="ECO:0000256" key="9">
    <source>
        <dbReference type="ARBA" id="ARBA00022679"/>
    </source>
</evidence>
<keyword evidence="11 15" id="KW-0819">tRNA processing</keyword>
<sequence>MRFETISVIPEVFSAYLGASIMGRAQRSGVIEFVSHDLRDWTHDRHRTVDDAPFGGGQGMLMKPEPIYEAVEDVASRGERPHVVFFSPCGARFDQRAAERLSEKGRVLFVCGRYEGMDERAYELADEVLSLGDYVLTGGELAALVVMDAVTRLLPGALGDENSAQDESFSAGLLEYAQYTRPASFRGMDVPEVLLSGDHARVDAWRRRSALERTARWRPDLLSSAELTAEERDFVSALRAEGEGEQR</sequence>
<dbReference type="Gene3D" id="1.10.1270.20">
    <property type="entry name" value="tRNA(m1g37)methyltransferase, domain 2"/>
    <property type="match status" value="1"/>
</dbReference>
<evidence type="ECO:0000256" key="4">
    <source>
        <dbReference type="ARBA" id="ARBA00011738"/>
    </source>
</evidence>
<comment type="subunit">
    <text evidence="4 15 17">Homodimer.</text>
</comment>
<dbReference type="GO" id="GO:0005829">
    <property type="term" value="C:cytosol"/>
    <property type="evidence" value="ECO:0007669"/>
    <property type="project" value="TreeGrafter"/>
</dbReference>
<dbReference type="InterPro" id="IPR029028">
    <property type="entry name" value="Alpha/beta_knot_MTases"/>
</dbReference>
<evidence type="ECO:0000313" key="20">
    <source>
        <dbReference type="Proteomes" id="UP000824062"/>
    </source>
</evidence>
<dbReference type="EC" id="2.1.1.228" evidence="5 15"/>
<accession>A0A9D2JF52</accession>
<evidence type="ECO:0000256" key="17">
    <source>
        <dbReference type="RuleBase" id="RU003464"/>
    </source>
</evidence>
<feature type="binding site" evidence="15 16">
    <location>
        <position position="112"/>
    </location>
    <ligand>
        <name>S-adenosyl-L-methionine</name>
        <dbReference type="ChEBI" id="CHEBI:59789"/>
    </ligand>
</feature>
<evidence type="ECO:0000256" key="7">
    <source>
        <dbReference type="ARBA" id="ARBA00022490"/>
    </source>
</evidence>
<name>A0A9D2JF52_9ACTN</name>
<evidence type="ECO:0000313" key="19">
    <source>
        <dbReference type="EMBL" id="HIZ46389.1"/>
    </source>
</evidence>
<comment type="subcellular location">
    <subcellularLocation>
        <location evidence="2 15 17">Cytoplasm</location>
    </subcellularLocation>
</comment>
<evidence type="ECO:0000259" key="18">
    <source>
        <dbReference type="Pfam" id="PF01746"/>
    </source>
</evidence>
<evidence type="ECO:0000256" key="2">
    <source>
        <dbReference type="ARBA" id="ARBA00004496"/>
    </source>
</evidence>
<dbReference type="InterPro" id="IPR023148">
    <property type="entry name" value="tRNA_m1G_MeTrfase_C_sf"/>
</dbReference>
<dbReference type="InterPro" id="IPR016009">
    <property type="entry name" value="tRNA_MeTrfase_TRMD/TRM10"/>
</dbReference>
<dbReference type="Gene3D" id="3.40.1280.10">
    <property type="match status" value="1"/>
</dbReference>
<dbReference type="EMBL" id="DXBM01000044">
    <property type="protein sequence ID" value="HIZ46389.1"/>
    <property type="molecule type" value="Genomic_DNA"/>
</dbReference>
<evidence type="ECO:0000256" key="15">
    <source>
        <dbReference type="HAMAP-Rule" id="MF_00605"/>
    </source>
</evidence>
<feature type="domain" description="tRNA methyltransferase TRMD/TRM10-type" evidence="18">
    <location>
        <begin position="1"/>
        <end position="223"/>
    </location>
</feature>
<evidence type="ECO:0000256" key="11">
    <source>
        <dbReference type="ARBA" id="ARBA00022694"/>
    </source>
</evidence>